<organism evidence="12 13">
    <name type="scientific">Oesophagostomum dentatum</name>
    <name type="common">Nodular worm</name>
    <dbReference type="NCBI Taxonomy" id="61180"/>
    <lineage>
        <taxon>Eukaryota</taxon>
        <taxon>Metazoa</taxon>
        <taxon>Ecdysozoa</taxon>
        <taxon>Nematoda</taxon>
        <taxon>Chromadorea</taxon>
        <taxon>Rhabditida</taxon>
        <taxon>Rhabditina</taxon>
        <taxon>Rhabditomorpha</taxon>
        <taxon>Strongyloidea</taxon>
        <taxon>Strongylidae</taxon>
        <taxon>Oesophagostomum</taxon>
    </lineage>
</organism>
<evidence type="ECO:0000256" key="5">
    <source>
        <dbReference type="ARBA" id="ARBA00023065"/>
    </source>
</evidence>
<evidence type="ECO:0000256" key="8">
    <source>
        <dbReference type="ARBA" id="ARBA00023303"/>
    </source>
</evidence>
<dbReference type="PROSITE" id="PS00889">
    <property type="entry name" value="CNMP_BINDING_2"/>
    <property type="match status" value="1"/>
</dbReference>
<evidence type="ECO:0000256" key="4">
    <source>
        <dbReference type="ARBA" id="ARBA00022989"/>
    </source>
</evidence>
<keyword evidence="5" id="KW-0406">Ion transport</keyword>
<dbReference type="PROSITE" id="PS50042">
    <property type="entry name" value="CNMP_BINDING_3"/>
    <property type="match status" value="1"/>
</dbReference>
<evidence type="ECO:0000256" key="10">
    <source>
        <dbReference type="SAM" id="Phobius"/>
    </source>
</evidence>
<dbReference type="SMART" id="SM00100">
    <property type="entry name" value="cNMP"/>
    <property type="match status" value="1"/>
</dbReference>
<dbReference type="GO" id="GO:0005223">
    <property type="term" value="F:intracellularly cGMP-activated cation channel activity"/>
    <property type="evidence" value="ECO:0007669"/>
    <property type="project" value="TreeGrafter"/>
</dbReference>
<keyword evidence="6 10" id="KW-0472">Membrane</keyword>
<dbReference type="AlphaFoldDB" id="A0A0B1SRD3"/>
<evidence type="ECO:0000256" key="2">
    <source>
        <dbReference type="ARBA" id="ARBA00022448"/>
    </source>
</evidence>
<dbReference type="GO" id="GO:0005886">
    <property type="term" value="C:plasma membrane"/>
    <property type="evidence" value="ECO:0007669"/>
    <property type="project" value="TreeGrafter"/>
</dbReference>
<keyword evidence="9" id="KW-0175">Coiled coil</keyword>
<feature type="coiled-coil region" evidence="9">
    <location>
        <begin position="572"/>
        <end position="599"/>
    </location>
</feature>
<dbReference type="Gene3D" id="1.10.287.630">
    <property type="entry name" value="Helix hairpin bin"/>
    <property type="match status" value="1"/>
</dbReference>
<evidence type="ECO:0000313" key="12">
    <source>
        <dbReference type="EMBL" id="KHJ87878.1"/>
    </source>
</evidence>
<dbReference type="Pfam" id="PF00027">
    <property type="entry name" value="cNMP_binding"/>
    <property type="match status" value="1"/>
</dbReference>
<evidence type="ECO:0000259" key="11">
    <source>
        <dbReference type="PROSITE" id="PS50042"/>
    </source>
</evidence>
<keyword evidence="2" id="KW-0813">Transport</keyword>
<dbReference type="SUPFAM" id="SSF51206">
    <property type="entry name" value="cAMP-binding domain-like"/>
    <property type="match status" value="1"/>
</dbReference>
<dbReference type="Gene3D" id="2.60.120.10">
    <property type="entry name" value="Jelly Rolls"/>
    <property type="match status" value="1"/>
</dbReference>
<dbReference type="InterPro" id="IPR018488">
    <property type="entry name" value="cNMP-bd_CS"/>
</dbReference>
<dbReference type="Gene3D" id="1.10.287.70">
    <property type="match status" value="1"/>
</dbReference>
<evidence type="ECO:0000256" key="7">
    <source>
        <dbReference type="ARBA" id="ARBA00023286"/>
    </source>
</evidence>
<protein>
    <submittedName>
        <fullName evidence="12">Cyclic nucleotide-binding domain protein</fullName>
    </submittedName>
</protein>
<evidence type="ECO:0000256" key="9">
    <source>
        <dbReference type="SAM" id="Coils"/>
    </source>
</evidence>
<dbReference type="InterPro" id="IPR014710">
    <property type="entry name" value="RmlC-like_jellyroll"/>
</dbReference>
<dbReference type="GO" id="GO:0005222">
    <property type="term" value="F:intracellularly cAMP-activated cation channel activity"/>
    <property type="evidence" value="ECO:0007669"/>
    <property type="project" value="TreeGrafter"/>
</dbReference>
<accession>A0A0B1SRD3</accession>
<dbReference type="PROSITE" id="PS00888">
    <property type="entry name" value="CNMP_BINDING_1"/>
    <property type="match status" value="1"/>
</dbReference>
<dbReference type="InterPro" id="IPR000595">
    <property type="entry name" value="cNMP-bd_dom"/>
</dbReference>
<dbReference type="Proteomes" id="UP000053660">
    <property type="component" value="Unassembled WGS sequence"/>
</dbReference>
<evidence type="ECO:0000256" key="3">
    <source>
        <dbReference type="ARBA" id="ARBA00022692"/>
    </source>
</evidence>
<dbReference type="GO" id="GO:0030553">
    <property type="term" value="F:cGMP binding"/>
    <property type="evidence" value="ECO:0007669"/>
    <property type="project" value="TreeGrafter"/>
</dbReference>
<comment type="subcellular location">
    <subcellularLocation>
        <location evidence="1">Membrane</location>
        <topology evidence="1">Multi-pass membrane protein</topology>
    </subcellularLocation>
</comment>
<reference evidence="12 13" key="1">
    <citation type="submission" date="2014-03" db="EMBL/GenBank/DDBJ databases">
        <title>Draft genome of the hookworm Oesophagostomum dentatum.</title>
        <authorList>
            <person name="Mitreva M."/>
        </authorList>
    </citation>
    <scope>NUCLEOTIDE SEQUENCE [LARGE SCALE GENOMIC DNA]</scope>
    <source>
        <strain evidence="12 13">OD-Hann</strain>
    </source>
</reference>
<dbReference type="GO" id="GO:0017071">
    <property type="term" value="C:intracellular cyclic nucleotide activated cation channel complex"/>
    <property type="evidence" value="ECO:0007669"/>
    <property type="project" value="TreeGrafter"/>
</dbReference>
<evidence type="ECO:0000256" key="1">
    <source>
        <dbReference type="ARBA" id="ARBA00004141"/>
    </source>
</evidence>
<dbReference type="InterPro" id="IPR018490">
    <property type="entry name" value="cNMP-bd_dom_sf"/>
</dbReference>
<proteinExistence type="predicted"/>
<sequence length="634" mass="74196">MREQRKKQIKSVDLENVRRVFEPAAHIDAVKIKKSLHQRILYWSLDETGLVFYLWTTIVFIGCFYNLVTIVIMVFEEVHRNFYEPWITCNIVFDCIFFLDLIILTRRQFIEDGIRIKGVKEMLIHRMKSKYFYIDILCILPTDLLLYLRPGLSICRLNRLLKCYRVGEFNALTEIRTTLPNLFRISKLIFTCFIIFHWNGCLYFFISIYYNFPSATIDDWIFSYDKIPDPILVNCDEDISFNVSDAYCRTDIIPPLRIFEEYANMTEEVDMAMLYWGNRSRSISFTKFVKQYALSFYWSALTLVTLGEQPSPNNTFQNTFEICDTLLGLVLFAVIVGDVGNMVTTMNMKRSNFEEVLDGCKSYMIYRKVHRILQRKALEYFSYTWAHGGGQVNEEEIAEFLPPRLYGQLAVHIHMETLRRVKLFEECEPNLLYELILKLELRVYSPMDYVCKKGDVGTEMYIVKEGAVEVVSEDGTKVFVRLGEGTVFGELSILNIPGNKNGNRRTANVRSVGYSDLYVLSKDDLWEALREYPEAKRSLMEKGKSILAKDNLLEEVADEQEIEQDAPVEEQLETAAKIIREIEAQLDEAEKNFKDSTARTKQKLFHLEQEMDEEIKWMLGEPKMPARLRASSWR</sequence>
<name>A0A0B1SRD3_OESDE</name>
<dbReference type="PANTHER" id="PTHR45638">
    <property type="entry name" value="CYCLIC NUCLEOTIDE-GATED CATION CHANNEL SUBUNIT A"/>
    <property type="match status" value="1"/>
</dbReference>
<keyword evidence="8" id="KW-0407">Ion channel</keyword>
<dbReference type="EMBL" id="KN556846">
    <property type="protein sequence ID" value="KHJ87878.1"/>
    <property type="molecule type" value="Genomic_DNA"/>
</dbReference>
<dbReference type="InterPro" id="IPR050866">
    <property type="entry name" value="CNG_cation_channel"/>
</dbReference>
<dbReference type="CDD" id="cd00038">
    <property type="entry name" value="CAP_ED"/>
    <property type="match status" value="1"/>
</dbReference>
<gene>
    <name evidence="12" type="ORF">OESDEN_12338</name>
</gene>
<dbReference type="InterPro" id="IPR005821">
    <property type="entry name" value="Ion_trans_dom"/>
</dbReference>
<dbReference type="PANTHER" id="PTHR45638:SF5">
    <property type="entry name" value="CYCLIC NUCLEOTIDE-BINDING DOMAIN-CONTAINING PROTEIN"/>
    <property type="match status" value="1"/>
</dbReference>
<dbReference type="Pfam" id="PF00520">
    <property type="entry name" value="Ion_trans"/>
    <property type="match status" value="1"/>
</dbReference>
<dbReference type="GO" id="GO:0044877">
    <property type="term" value="F:protein-containing complex binding"/>
    <property type="evidence" value="ECO:0007669"/>
    <property type="project" value="TreeGrafter"/>
</dbReference>
<feature type="transmembrane region" description="Helical" evidence="10">
    <location>
        <begin position="50"/>
        <end position="73"/>
    </location>
</feature>
<keyword evidence="7" id="KW-1071">Ligand-gated ion channel</keyword>
<dbReference type="OrthoDB" id="421226at2759"/>
<evidence type="ECO:0000313" key="13">
    <source>
        <dbReference type="Proteomes" id="UP000053660"/>
    </source>
</evidence>
<keyword evidence="4 10" id="KW-1133">Transmembrane helix</keyword>
<evidence type="ECO:0000256" key="6">
    <source>
        <dbReference type="ARBA" id="ARBA00023136"/>
    </source>
</evidence>
<feature type="transmembrane region" description="Helical" evidence="10">
    <location>
        <begin position="188"/>
        <end position="212"/>
    </location>
</feature>
<keyword evidence="3 10" id="KW-0812">Transmembrane</keyword>
<keyword evidence="13" id="KW-1185">Reference proteome</keyword>
<feature type="transmembrane region" description="Helical" evidence="10">
    <location>
        <begin position="85"/>
        <end position="105"/>
    </location>
</feature>
<feature type="domain" description="Cyclic nucleotide-binding" evidence="11">
    <location>
        <begin position="423"/>
        <end position="542"/>
    </location>
</feature>
<dbReference type="SUPFAM" id="SSF81324">
    <property type="entry name" value="Voltage-gated potassium channels"/>
    <property type="match status" value="1"/>
</dbReference>
<dbReference type="FunFam" id="2.60.120.10:FF:000002">
    <property type="entry name" value="Cyclic nucleotide gated channel alpha 1a"/>
    <property type="match status" value="1"/>
</dbReference>